<dbReference type="GO" id="GO:0019867">
    <property type="term" value="C:outer membrane"/>
    <property type="evidence" value="ECO:0007669"/>
    <property type="project" value="InterPro"/>
</dbReference>
<evidence type="ECO:0000256" key="1">
    <source>
        <dbReference type="SAM" id="MobiDB-lite"/>
    </source>
</evidence>
<evidence type="ECO:0000259" key="2">
    <source>
        <dbReference type="Pfam" id="PF05433"/>
    </source>
</evidence>
<feature type="compositionally biased region" description="Basic and acidic residues" evidence="1">
    <location>
        <begin position="236"/>
        <end position="252"/>
    </location>
</feature>
<reference evidence="3" key="1">
    <citation type="journal article" date="2020" name="Stud. Mycol.">
        <title>101 Dothideomycetes genomes: a test case for predicting lifestyles and emergence of pathogens.</title>
        <authorList>
            <person name="Haridas S."/>
            <person name="Albert R."/>
            <person name="Binder M."/>
            <person name="Bloem J."/>
            <person name="Labutti K."/>
            <person name="Salamov A."/>
            <person name="Andreopoulos B."/>
            <person name="Baker S."/>
            <person name="Barry K."/>
            <person name="Bills G."/>
            <person name="Bluhm B."/>
            <person name="Cannon C."/>
            <person name="Castanera R."/>
            <person name="Culley D."/>
            <person name="Daum C."/>
            <person name="Ezra D."/>
            <person name="Gonzalez J."/>
            <person name="Henrissat B."/>
            <person name="Kuo A."/>
            <person name="Liang C."/>
            <person name="Lipzen A."/>
            <person name="Lutzoni F."/>
            <person name="Magnuson J."/>
            <person name="Mondo S."/>
            <person name="Nolan M."/>
            <person name="Ohm R."/>
            <person name="Pangilinan J."/>
            <person name="Park H.-J."/>
            <person name="Ramirez L."/>
            <person name="Alfaro M."/>
            <person name="Sun H."/>
            <person name="Tritt A."/>
            <person name="Yoshinaga Y."/>
            <person name="Zwiers L.-H."/>
            <person name="Turgeon B."/>
            <person name="Goodwin S."/>
            <person name="Spatafora J."/>
            <person name="Crous P."/>
            <person name="Grigoriev I."/>
        </authorList>
    </citation>
    <scope>NUCLEOTIDE SEQUENCE</scope>
    <source>
        <strain evidence="3">CBS 116435</strain>
    </source>
</reference>
<dbReference type="Proteomes" id="UP000799441">
    <property type="component" value="Unassembled WGS sequence"/>
</dbReference>
<feature type="compositionally biased region" description="Basic and acidic residues" evidence="1">
    <location>
        <begin position="95"/>
        <end position="117"/>
    </location>
</feature>
<accession>A0A9P4Q4P5</accession>
<comment type="caution">
    <text evidence="3">The sequence shown here is derived from an EMBL/GenBank/DDBJ whole genome shotgun (WGS) entry which is preliminary data.</text>
</comment>
<feature type="compositionally biased region" description="Basic residues" evidence="1">
    <location>
        <begin position="118"/>
        <end position="139"/>
    </location>
</feature>
<dbReference type="InterPro" id="IPR008816">
    <property type="entry name" value="Gly_zipper_2TM_dom"/>
</dbReference>
<dbReference type="AlphaFoldDB" id="A0A9P4Q4P5"/>
<name>A0A9P4Q4P5_9PEZI</name>
<dbReference type="Pfam" id="PF05433">
    <property type="entry name" value="Rick_17kDa_Anti"/>
    <property type="match status" value="1"/>
</dbReference>
<feature type="region of interest" description="Disordered" evidence="1">
    <location>
        <begin position="207"/>
        <end position="291"/>
    </location>
</feature>
<organism evidence="3 4">
    <name type="scientific">Polychaeton citri CBS 116435</name>
    <dbReference type="NCBI Taxonomy" id="1314669"/>
    <lineage>
        <taxon>Eukaryota</taxon>
        <taxon>Fungi</taxon>
        <taxon>Dikarya</taxon>
        <taxon>Ascomycota</taxon>
        <taxon>Pezizomycotina</taxon>
        <taxon>Dothideomycetes</taxon>
        <taxon>Dothideomycetidae</taxon>
        <taxon>Capnodiales</taxon>
        <taxon>Capnodiaceae</taxon>
        <taxon>Polychaeton</taxon>
    </lineage>
</organism>
<feature type="compositionally biased region" description="Basic and acidic residues" evidence="1">
    <location>
        <begin position="281"/>
        <end position="291"/>
    </location>
</feature>
<feature type="region of interest" description="Disordered" evidence="1">
    <location>
        <begin position="1"/>
        <end position="164"/>
    </location>
</feature>
<evidence type="ECO:0000313" key="3">
    <source>
        <dbReference type="EMBL" id="KAF2719273.1"/>
    </source>
</evidence>
<feature type="domain" description="Glycine zipper 2TM" evidence="2">
    <location>
        <begin position="168"/>
        <end position="204"/>
    </location>
</feature>
<sequence length="291" mass="33266">MSQSGYTDYYREGGAYPPPPNQYRPSATAGTYDPDPRGSTFSRHESIRPTTANAMAPYNEDKAYANYYDDRGDDYRTEAPPRRRASRGAATATAYDDRATEYDDRRSYDSYYDDERSRRHQRRSSRSRSRPRSRSRSYSRTRAGSPPRSRSRGARLREKKEKHEDLIAGVIGAGAGGFLGNKFAGGKIGTIGGALLGGIAAEEWEKHREKKKLEKEVMGPARYDDGGRRSRSRSRAGYDDRYDDRDVDRYSYDEPPPPRRARSRSIVDRVKRSLSRSKSRGRNDFYGDDRY</sequence>
<feature type="compositionally biased region" description="Basic and acidic residues" evidence="1">
    <location>
        <begin position="155"/>
        <end position="164"/>
    </location>
</feature>
<feature type="compositionally biased region" description="Basic and acidic residues" evidence="1">
    <location>
        <begin position="59"/>
        <end position="81"/>
    </location>
</feature>
<feature type="compositionally biased region" description="Basic and acidic residues" evidence="1">
    <location>
        <begin position="207"/>
        <end position="228"/>
    </location>
</feature>
<proteinExistence type="predicted"/>
<dbReference type="EMBL" id="MU003813">
    <property type="protein sequence ID" value="KAF2719273.1"/>
    <property type="molecule type" value="Genomic_DNA"/>
</dbReference>
<keyword evidence="4" id="KW-1185">Reference proteome</keyword>
<evidence type="ECO:0000313" key="4">
    <source>
        <dbReference type="Proteomes" id="UP000799441"/>
    </source>
</evidence>
<protein>
    <recommendedName>
        <fullName evidence="2">Glycine zipper 2TM domain-containing protein</fullName>
    </recommendedName>
</protein>
<gene>
    <name evidence="3" type="ORF">K431DRAFT_286866</name>
</gene>